<dbReference type="PANTHER" id="PTHR43261:SF1">
    <property type="entry name" value="RIBOSOME-RELEASING FACTOR 2, MITOCHONDRIAL"/>
    <property type="match status" value="1"/>
</dbReference>
<dbReference type="Pfam" id="PF14492">
    <property type="entry name" value="EFG_III"/>
    <property type="match status" value="1"/>
</dbReference>
<dbReference type="SUPFAM" id="SSF50447">
    <property type="entry name" value="Translation proteins"/>
    <property type="match status" value="1"/>
</dbReference>
<dbReference type="Pfam" id="PF00679">
    <property type="entry name" value="EFG_C"/>
    <property type="match status" value="1"/>
</dbReference>
<dbReference type="PROSITE" id="PS51722">
    <property type="entry name" value="G_TR_2"/>
    <property type="match status" value="1"/>
</dbReference>
<dbReference type="InterPro" id="IPR041095">
    <property type="entry name" value="EFG_II"/>
</dbReference>
<dbReference type="SUPFAM" id="SSF54980">
    <property type="entry name" value="EF-G C-terminal domain-like"/>
    <property type="match status" value="2"/>
</dbReference>
<dbReference type="GO" id="GO:0003924">
    <property type="term" value="F:GTPase activity"/>
    <property type="evidence" value="ECO:0007669"/>
    <property type="project" value="InterPro"/>
</dbReference>
<dbReference type="EMBL" id="JAACJN010000014">
    <property type="protein sequence ID" value="KAF5390587.1"/>
    <property type="molecule type" value="Genomic_DNA"/>
</dbReference>
<name>A0A8H5HW54_9AGAR</name>
<keyword evidence="7" id="KW-1185">Reference proteome</keyword>
<dbReference type="InterPro" id="IPR035647">
    <property type="entry name" value="EFG_III/V"/>
</dbReference>
<keyword evidence="1" id="KW-0547">Nucleotide-binding</keyword>
<dbReference type="GO" id="GO:0032543">
    <property type="term" value="P:mitochondrial translation"/>
    <property type="evidence" value="ECO:0007669"/>
    <property type="project" value="TreeGrafter"/>
</dbReference>
<dbReference type="Gene3D" id="3.30.70.870">
    <property type="entry name" value="Elongation Factor G (Translational Gtpase), domain 3"/>
    <property type="match status" value="1"/>
</dbReference>
<evidence type="ECO:0000256" key="3">
    <source>
        <dbReference type="ARBA" id="ARBA00023128"/>
    </source>
</evidence>
<dbReference type="Gene3D" id="3.40.50.300">
    <property type="entry name" value="P-loop containing nucleotide triphosphate hydrolases"/>
    <property type="match status" value="1"/>
</dbReference>
<dbReference type="PROSITE" id="PS00301">
    <property type="entry name" value="G_TR_1"/>
    <property type="match status" value="1"/>
</dbReference>
<organism evidence="6 7">
    <name type="scientific">Collybiopsis confluens</name>
    <dbReference type="NCBI Taxonomy" id="2823264"/>
    <lineage>
        <taxon>Eukaryota</taxon>
        <taxon>Fungi</taxon>
        <taxon>Dikarya</taxon>
        <taxon>Basidiomycota</taxon>
        <taxon>Agaricomycotina</taxon>
        <taxon>Agaricomycetes</taxon>
        <taxon>Agaricomycetidae</taxon>
        <taxon>Agaricales</taxon>
        <taxon>Marasmiineae</taxon>
        <taxon>Omphalotaceae</taxon>
        <taxon>Collybiopsis</taxon>
    </lineage>
</organism>
<dbReference type="InterPro" id="IPR000640">
    <property type="entry name" value="EFG_V-like"/>
</dbReference>
<dbReference type="Pfam" id="PF22042">
    <property type="entry name" value="EF-G_D2"/>
    <property type="match status" value="1"/>
</dbReference>
<dbReference type="InterPro" id="IPR005225">
    <property type="entry name" value="Small_GTP-bd"/>
</dbReference>
<dbReference type="Pfam" id="PF00009">
    <property type="entry name" value="GTP_EFTU"/>
    <property type="match status" value="1"/>
</dbReference>
<evidence type="ECO:0000259" key="5">
    <source>
        <dbReference type="PROSITE" id="PS51722"/>
    </source>
</evidence>
<dbReference type="CDD" id="cd01514">
    <property type="entry name" value="Elongation_Factor_C"/>
    <property type="match status" value="1"/>
</dbReference>
<protein>
    <recommendedName>
        <fullName evidence="5">Tr-type G domain-containing protein</fullName>
    </recommendedName>
</protein>
<evidence type="ECO:0000313" key="6">
    <source>
        <dbReference type="EMBL" id="KAF5390587.1"/>
    </source>
</evidence>
<accession>A0A8H5HW54</accession>
<evidence type="ECO:0000256" key="4">
    <source>
        <dbReference type="ARBA" id="ARBA00023134"/>
    </source>
</evidence>
<dbReference type="FunFam" id="3.40.50.300:FF:000514">
    <property type="entry name" value="Ribosome-releasing factor 2, mitochondrial"/>
    <property type="match status" value="1"/>
</dbReference>
<dbReference type="Gene3D" id="3.30.70.240">
    <property type="match status" value="1"/>
</dbReference>
<dbReference type="Gene3D" id="2.40.30.10">
    <property type="entry name" value="Translation factors"/>
    <property type="match status" value="1"/>
</dbReference>
<evidence type="ECO:0000256" key="1">
    <source>
        <dbReference type="ARBA" id="ARBA00022741"/>
    </source>
</evidence>
<dbReference type="GO" id="GO:0032790">
    <property type="term" value="P:ribosome disassembly"/>
    <property type="evidence" value="ECO:0007669"/>
    <property type="project" value="TreeGrafter"/>
</dbReference>
<dbReference type="SUPFAM" id="SSF52540">
    <property type="entry name" value="P-loop containing nucleoside triphosphate hydrolases"/>
    <property type="match status" value="1"/>
</dbReference>
<dbReference type="GO" id="GO:0005525">
    <property type="term" value="F:GTP binding"/>
    <property type="evidence" value="ECO:0007669"/>
    <property type="project" value="UniProtKB-KW"/>
</dbReference>
<keyword evidence="4" id="KW-0342">GTP-binding</keyword>
<evidence type="ECO:0000313" key="7">
    <source>
        <dbReference type="Proteomes" id="UP000518752"/>
    </source>
</evidence>
<dbReference type="InterPro" id="IPR053905">
    <property type="entry name" value="EF-G-like_DII"/>
</dbReference>
<proteinExistence type="predicted"/>
<dbReference type="NCBIfam" id="TIGR00231">
    <property type="entry name" value="small_GTP"/>
    <property type="match status" value="1"/>
</dbReference>
<dbReference type="OrthoDB" id="198619at2759"/>
<evidence type="ECO:0000256" key="2">
    <source>
        <dbReference type="ARBA" id="ARBA00022917"/>
    </source>
</evidence>
<gene>
    <name evidence="6" type="ORF">D9757_002697</name>
</gene>
<dbReference type="InterPro" id="IPR009000">
    <property type="entry name" value="Transl_B-barrel_sf"/>
</dbReference>
<reference evidence="6 7" key="1">
    <citation type="journal article" date="2020" name="ISME J.">
        <title>Uncovering the hidden diversity of litter-decomposition mechanisms in mushroom-forming fungi.</title>
        <authorList>
            <person name="Floudas D."/>
            <person name="Bentzer J."/>
            <person name="Ahren D."/>
            <person name="Johansson T."/>
            <person name="Persson P."/>
            <person name="Tunlid A."/>
        </authorList>
    </citation>
    <scope>NUCLEOTIDE SEQUENCE [LARGE SCALE GENOMIC DNA]</scope>
    <source>
        <strain evidence="6 7">CBS 406.79</strain>
    </source>
</reference>
<sequence>MLSSSSLRWPASAVKHTLSRAFSSKHASAQTPAGLIRNMAVVAHIDSGKTTLTESMLLQSSYLSASGSVDTGSTTTDFLPAERERGITIQAASIPVKWKDWTLNLIDTPGHADFGMEVESASRVIDGAVVLLDSVEGVEAQTKGVWKQLDRYSVPARMIFLNKLDRPGASFRFSLQSLLTNCLHPRPMVLTLPIASFNPQDYANGEPGIQGLVDLIKWELWRWNEEGESTRYSLPSDVKALDNLEFLPFDHPITPHLLPARTQLLENLSMFSEELMEKLLSSDQPAYLDISHSEIIPHLRRSTLQKKILPVVCGSALKHIGTGIAMDYVGELFASPLDLPHDAKDSSLRMLAWKVSWDQKRGWMTYVRIYSGRLSRQSSVFNVTRDCKEKASKLLLMYASEPVEVDELPSGSVGVVLGLKFTRTGDTLVSPGAPISDRSVMQNIVPPKAVISASVIPNSHADLEPVQAALESLSRTDPSVRFDLQEGQILVHGLGALHLEIIEGRLRDEFHANFELGRRRVSYREGLGPNHDLPHFEKPLITEYDKAEIAGTSVEVVLDIQPLRADEEGNPLWDGNVVLNKDGFPISSPHTSSTANPELLIASGIASALSNSPNSSLQMSHLRIQIRGWSSPSPVSLLAGASAIVMRKRIKKAGMGPLMEPYFLFKTSVTEDALGKTIKDLTEHGAELQDLEDRESDWSDEIEGFTENGNYIPPDILSPSSSDGFKGTGLTLRLKRIVHALAPLSQMLDYNSRLRALSGGHGQFDMVSAGFREVTESRKLEILREIGRA</sequence>
<dbReference type="Proteomes" id="UP000518752">
    <property type="component" value="Unassembled WGS sequence"/>
</dbReference>
<dbReference type="InterPro" id="IPR027417">
    <property type="entry name" value="P-loop_NTPase"/>
</dbReference>
<dbReference type="InterPro" id="IPR000795">
    <property type="entry name" value="T_Tr_GTP-bd_dom"/>
</dbReference>
<dbReference type="AlphaFoldDB" id="A0A8H5HW54"/>
<feature type="domain" description="Tr-type G" evidence="5">
    <location>
        <begin position="34"/>
        <end position="337"/>
    </location>
</feature>
<keyword evidence="3" id="KW-0496">Mitochondrion</keyword>
<dbReference type="PRINTS" id="PR00315">
    <property type="entry name" value="ELONGATNFCT"/>
</dbReference>
<dbReference type="PANTHER" id="PTHR43261">
    <property type="entry name" value="TRANSLATION ELONGATION FACTOR G-RELATED"/>
    <property type="match status" value="1"/>
</dbReference>
<comment type="caution">
    <text evidence="6">The sequence shown here is derived from an EMBL/GenBank/DDBJ whole genome shotgun (WGS) entry which is preliminary data.</text>
</comment>
<dbReference type="InterPro" id="IPR031157">
    <property type="entry name" value="G_TR_CS"/>
</dbReference>
<keyword evidence="2" id="KW-0648">Protein biosynthesis</keyword>
<dbReference type="GO" id="GO:0005759">
    <property type="term" value="C:mitochondrial matrix"/>
    <property type="evidence" value="ECO:0007669"/>
    <property type="project" value="UniProtKB-ARBA"/>
</dbReference>